<dbReference type="PANTHER" id="PTHR33371">
    <property type="entry name" value="INTERMEMBRANE PHOSPHOLIPID TRANSPORT SYSTEM BINDING PROTEIN MLAD-RELATED"/>
    <property type="match status" value="1"/>
</dbReference>
<reference evidence="3" key="1">
    <citation type="submission" date="2023-07" db="EMBL/GenBank/DDBJ databases">
        <title>30 novel species of actinomycetes from the DSMZ collection.</title>
        <authorList>
            <person name="Nouioui I."/>
        </authorList>
    </citation>
    <scope>NUCLEOTIDE SEQUENCE [LARGE SCALE GENOMIC DNA]</scope>
    <source>
        <strain evidence="3">DSM 44918</strain>
    </source>
</reference>
<dbReference type="PANTHER" id="PTHR33371:SF4">
    <property type="entry name" value="INTERMEMBRANE PHOSPHOLIPID TRANSPORT SYSTEM BINDING PROTEIN MLAD"/>
    <property type="match status" value="1"/>
</dbReference>
<protein>
    <submittedName>
        <fullName evidence="2">MlaD family protein</fullName>
    </submittedName>
</protein>
<dbReference type="Pfam" id="PF02470">
    <property type="entry name" value="MlaD"/>
    <property type="match status" value="1"/>
</dbReference>
<accession>A0ABU2M1Q4</accession>
<comment type="caution">
    <text evidence="2">The sequence shown here is derived from an EMBL/GenBank/DDBJ whole genome shotgun (WGS) entry which is preliminary data.</text>
</comment>
<evidence type="ECO:0000259" key="1">
    <source>
        <dbReference type="Pfam" id="PF02470"/>
    </source>
</evidence>
<keyword evidence="3" id="KW-1185">Reference proteome</keyword>
<dbReference type="EMBL" id="JAVREM010000221">
    <property type="protein sequence ID" value="MDT0323783.1"/>
    <property type="molecule type" value="Genomic_DNA"/>
</dbReference>
<proteinExistence type="predicted"/>
<feature type="domain" description="Mce/MlaD" evidence="1">
    <location>
        <begin position="36"/>
        <end position="76"/>
    </location>
</feature>
<organism evidence="2 3">
    <name type="scientific">Streptomyces millisiae</name>
    <dbReference type="NCBI Taxonomy" id="3075542"/>
    <lineage>
        <taxon>Bacteria</taxon>
        <taxon>Bacillati</taxon>
        <taxon>Actinomycetota</taxon>
        <taxon>Actinomycetes</taxon>
        <taxon>Kitasatosporales</taxon>
        <taxon>Streptomycetaceae</taxon>
        <taxon>Streptomyces</taxon>
    </lineage>
</organism>
<dbReference type="InterPro" id="IPR052336">
    <property type="entry name" value="MlaD_Phospholipid_Transporter"/>
</dbReference>
<feature type="non-terminal residue" evidence="2">
    <location>
        <position position="77"/>
    </location>
</feature>
<dbReference type="RefSeq" id="WP_311605138.1">
    <property type="nucleotide sequence ID" value="NZ_JAVREM010000221.1"/>
</dbReference>
<dbReference type="Proteomes" id="UP001183420">
    <property type="component" value="Unassembled WGS sequence"/>
</dbReference>
<evidence type="ECO:0000313" key="2">
    <source>
        <dbReference type="EMBL" id="MDT0323783.1"/>
    </source>
</evidence>
<dbReference type="InterPro" id="IPR003399">
    <property type="entry name" value="Mce/MlaD"/>
</dbReference>
<name>A0ABU2M1Q4_9ACTN</name>
<evidence type="ECO:0000313" key="3">
    <source>
        <dbReference type="Proteomes" id="UP001183420"/>
    </source>
</evidence>
<sequence>MRNSRYGRIVLATVLALVLIAGGVVVTRSTTAENRTEVVAYFANSNGLFPGDEVWILGVPVGKIDTIEPQPERAKIT</sequence>
<gene>
    <name evidence="2" type="ORF">RNC47_36350</name>
</gene>